<sequence length="320" mass="35695">MSGQENAPSSIAQWLPSEWGSKRAWLESAHRAARVLRRDVAQAKPEQIRQAIELASRLNPGPWGGEFRERVEPTWRGAEVTWKEHDEGTVLWVHGGAFAFGSPRVYRAAAVHLARATRCRIVLPKYRLAPNHTYPQAHDDVFAAMRAVVKERGPVVLMGDSAGGNLAMGGMVRWMQEGLPLDQISALALLSPWCDLREEAVSIQHNMVAHSPFSHEDSMEYSKQYLAGHPATDANVSPLLQSSFEGWPEMYLEWALDEFLAPDVAALHVRLTTQGVDVTMRTEPEAVHGWQLLPDLLPEARRSSVALGAWIRARLDRHTA</sequence>
<evidence type="ECO:0000313" key="4">
    <source>
        <dbReference type="EMBL" id="CCF99629.1"/>
    </source>
</evidence>
<dbReference type="SUPFAM" id="SSF53474">
    <property type="entry name" value="alpha/beta-Hydrolases"/>
    <property type="match status" value="1"/>
</dbReference>
<dbReference type="GO" id="GO:0004806">
    <property type="term" value="F:triacylglycerol lipase activity"/>
    <property type="evidence" value="ECO:0007669"/>
    <property type="project" value="TreeGrafter"/>
</dbReference>
<dbReference type="Pfam" id="PF07859">
    <property type="entry name" value="Abhydrolase_3"/>
    <property type="match status" value="1"/>
</dbReference>
<evidence type="ECO:0000259" key="3">
    <source>
        <dbReference type="Pfam" id="PF07859"/>
    </source>
</evidence>
<reference evidence="4" key="1">
    <citation type="journal article" date="2012" name="Environ. Microbiol.">
        <title>Genomic content of uncultured Bacteroidetes from contrasting oceanic provinces in the North Atlantic Ocean.</title>
        <authorList>
            <person name="Gomez-Pereira P.R."/>
            <person name="Schuler M."/>
            <person name="Fuchs B.M."/>
            <person name="Bennke C."/>
            <person name="Teeling H."/>
            <person name="Waldmann J."/>
            <person name="Richter M."/>
            <person name="Barbe V."/>
            <person name="Bataille E."/>
            <person name="Glockner F.O."/>
            <person name="Amann R."/>
        </authorList>
    </citation>
    <scope>NUCLEOTIDE SEQUENCE</scope>
</reference>
<dbReference type="AlphaFoldDB" id="H6RF18"/>
<dbReference type="InterPro" id="IPR050300">
    <property type="entry name" value="GDXG_lipolytic_enzyme"/>
</dbReference>
<dbReference type="EC" id="3.1.-.-" evidence="4"/>
<feature type="domain" description="Alpha/beta hydrolase fold-3" evidence="3">
    <location>
        <begin position="90"/>
        <end position="291"/>
    </location>
</feature>
<dbReference type="PANTHER" id="PTHR48081">
    <property type="entry name" value="AB HYDROLASE SUPERFAMILY PROTEIN C4A8.06C"/>
    <property type="match status" value="1"/>
</dbReference>
<dbReference type="PANTHER" id="PTHR48081:SF30">
    <property type="entry name" value="ACETYL-HYDROLASE LIPR-RELATED"/>
    <property type="match status" value="1"/>
</dbReference>
<evidence type="ECO:0000256" key="1">
    <source>
        <dbReference type="ARBA" id="ARBA00010515"/>
    </source>
</evidence>
<reference evidence="4" key="2">
    <citation type="submission" date="2012-02" db="EMBL/GenBank/DDBJ databases">
        <authorList>
            <person name="Genoscope - CEA"/>
        </authorList>
    </citation>
    <scope>NUCLEOTIDE SEQUENCE</scope>
</reference>
<gene>
    <name evidence="4" type="ORF">VIS_S18BPA60027</name>
</gene>
<dbReference type="Gene3D" id="3.40.50.1820">
    <property type="entry name" value="alpha/beta hydrolase"/>
    <property type="match status" value="1"/>
</dbReference>
<dbReference type="InterPro" id="IPR013094">
    <property type="entry name" value="AB_hydrolase_3"/>
</dbReference>
<comment type="similarity">
    <text evidence="1">Belongs to the 'GDXG' lipolytic enzyme family.</text>
</comment>
<accession>H6RF18</accession>
<organism evidence="4">
    <name type="scientific">uncultured Flavobacteriia bacterium</name>
    <dbReference type="NCBI Taxonomy" id="212695"/>
    <lineage>
        <taxon>Bacteria</taxon>
        <taxon>Pseudomonadati</taxon>
        <taxon>Bacteroidota</taxon>
        <taxon>Flavobacteriia</taxon>
        <taxon>environmental samples</taxon>
    </lineage>
</organism>
<dbReference type="EMBL" id="FO117585">
    <property type="protein sequence ID" value="CCF99629.1"/>
    <property type="molecule type" value="Genomic_DNA"/>
</dbReference>
<proteinExistence type="inferred from homology"/>
<protein>
    <submittedName>
        <fullName evidence="4">Alpha/beta hydrolase superfamily protein</fullName>
        <ecNumber evidence="4">3.1.-.-</ecNumber>
    </submittedName>
</protein>
<name>H6RF18_9BACT</name>
<dbReference type="InterPro" id="IPR029058">
    <property type="entry name" value="AB_hydrolase_fold"/>
</dbReference>
<evidence type="ECO:0000256" key="2">
    <source>
        <dbReference type="ARBA" id="ARBA00022801"/>
    </source>
</evidence>
<keyword evidence="2 4" id="KW-0378">Hydrolase</keyword>